<feature type="compositionally biased region" description="Basic and acidic residues" evidence="1">
    <location>
        <begin position="135"/>
        <end position="146"/>
    </location>
</feature>
<organism evidence="3 4">
    <name type="scientific">Streptomyces glaucosporus</name>
    <dbReference type="NCBI Taxonomy" id="284044"/>
    <lineage>
        <taxon>Bacteria</taxon>
        <taxon>Bacillati</taxon>
        <taxon>Actinomycetota</taxon>
        <taxon>Actinomycetes</taxon>
        <taxon>Kitasatosporales</taxon>
        <taxon>Streptomycetaceae</taxon>
        <taxon>Streptomyces</taxon>
    </lineage>
</organism>
<feature type="transmembrane region" description="Helical" evidence="2">
    <location>
        <begin position="85"/>
        <end position="107"/>
    </location>
</feature>
<feature type="region of interest" description="Disordered" evidence="1">
    <location>
        <begin position="120"/>
        <end position="160"/>
    </location>
</feature>
<keyword evidence="2" id="KW-1133">Transmembrane helix</keyword>
<keyword evidence="4" id="KW-1185">Reference proteome</keyword>
<feature type="transmembrane region" description="Helical" evidence="2">
    <location>
        <begin position="20"/>
        <end position="37"/>
    </location>
</feature>
<feature type="compositionally biased region" description="Polar residues" evidence="1">
    <location>
        <begin position="148"/>
        <end position="160"/>
    </location>
</feature>
<proteinExistence type="predicted"/>
<feature type="transmembrane region" description="Helical" evidence="2">
    <location>
        <begin position="44"/>
        <end position="65"/>
    </location>
</feature>
<gene>
    <name evidence="3" type="ORF">GCM10010420_17690</name>
</gene>
<evidence type="ECO:0000256" key="1">
    <source>
        <dbReference type="SAM" id="MobiDB-lite"/>
    </source>
</evidence>
<dbReference type="EMBL" id="BAAATJ010000005">
    <property type="protein sequence ID" value="GAA2393301.1"/>
    <property type="molecule type" value="Genomic_DNA"/>
</dbReference>
<name>A0ABN3I2F1_9ACTN</name>
<sequence>MVVTLPRTLVHGEVLVPKLMALMEATVAGLPVALCIVPDADDVVHVIGMLAVSTMFPLLVAAKLAGDGVTVHTVEGTAEAGATVMPNAAAPAPAMTAILLIDFFMALELSSGVDRRRKAVSGLTEGGGRTARGSGKSDRGQRRYLRETWSNNAAVHGSSR</sequence>
<evidence type="ECO:0000256" key="2">
    <source>
        <dbReference type="SAM" id="Phobius"/>
    </source>
</evidence>
<reference evidence="3 4" key="1">
    <citation type="journal article" date="2019" name="Int. J. Syst. Evol. Microbiol.">
        <title>The Global Catalogue of Microorganisms (GCM) 10K type strain sequencing project: providing services to taxonomists for standard genome sequencing and annotation.</title>
        <authorList>
            <consortium name="The Broad Institute Genomics Platform"/>
            <consortium name="The Broad Institute Genome Sequencing Center for Infectious Disease"/>
            <person name="Wu L."/>
            <person name="Ma J."/>
        </authorList>
    </citation>
    <scope>NUCLEOTIDE SEQUENCE [LARGE SCALE GENOMIC DNA]</scope>
    <source>
        <strain evidence="3 4">JCM 6921</strain>
    </source>
</reference>
<keyword evidence="2" id="KW-0812">Transmembrane</keyword>
<accession>A0ABN3I2F1</accession>
<comment type="caution">
    <text evidence="3">The sequence shown here is derived from an EMBL/GenBank/DDBJ whole genome shotgun (WGS) entry which is preliminary data.</text>
</comment>
<keyword evidence="2" id="KW-0472">Membrane</keyword>
<evidence type="ECO:0000313" key="3">
    <source>
        <dbReference type="EMBL" id="GAA2393301.1"/>
    </source>
</evidence>
<evidence type="ECO:0000313" key="4">
    <source>
        <dbReference type="Proteomes" id="UP001500058"/>
    </source>
</evidence>
<dbReference type="Proteomes" id="UP001500058">
    <property type="component" value="Unassembled WGS sequence"/>
</dbReference>
<protein>
    <submittedName>
        <fullName evidence="3">Uncharacterized protein</fullName>
    </submittedName>
</protein>